<dbReference type="WBParaSite" id="MBELARI_LOCUS10562">
    <property type="protein sequence ID" value="MBELARI_LOCUS10562"/>
    <property type="gene ID" value="MBELARI_LOCUS10562"/>
</dbReference>
<name>A0AAF3J1M0_9BILA</name>
<dbReference type="Proteomes" id="UP000887575">
    <property type="component" value="Unassembled WGS sequence"/>
</dbReference>
<dbReference type="SUPFAM" id="SSF57667">
    <property type="entry name" value="beta-beta-alpha zinc fingers"/>
    <property type="match status" value="1"/>
</dbReference>
<feature type="compositionally biased region" description="Polar residues" evidence="1">
    <location>
        <begin position="458"/>
        <end position="468"/>
    </location>
</feature>
<feature type="region of interest" description="Disordered" evidence="1">
    <location>
        <begin position="449"/>
        <end position="468"/>
    </location>
</feature>
<accession>A0AAF3J1M0</accession>
<sequence>MSATVKVEAIDDEELDMSLFTHQIDGMGEMKEESDPYPGLSIGKPRVAQFTKRIEAQANRETFRICVLCTKNVIMVSKGYIQAGLLVSHAISHIDVRPYGCNLCDYSARFEINVRKHILKEHSTSENGDSPTLSKLHLKKKPSNEMPKIVDNMDRKALDEFRDATLLCFPTERTSILEWYTRKAIRYDRGDRKCRNTNVNGIQGKIVEKILLKKKLDGPSARIQKPNSLRSDPISFTSPAQRNVTNDIEKLCQKTTFNGEIKTEIDDEAQQSTSQNFQQDEIDISLLFSKGASPKIQSNPPRIAWKKSNLGSSHTKSISKSPVSASKIKEELPEPRSTHQQVLKRSPITIYPANSLAMKNEEVTLLRSQLREKELALRKVEAHLVNKITSINQLQKTNEQLQARLKEMQRENGNGTENTRLIQALKGKDQRIQELEEEIIMHKDHKQKLHELLEKQSHNQNKSTPTDQ</sequence>
<protein>
    <submittedName>
        <fullName evidence="3">C2H2-type domain-containing protein</fullName>
    </submittedName>
</protein>
<evidence type="ECO:0000313" key="2">
    <source>
        <dbReference type="Proteomes" id="UP000887575"/>
    </source>
</evidence>
<feature type="region of interest" description="Disordered" evidence="1">
    <location>
        <begin position="293"/>
        <end position="340"/>
    </location>
</feature>
<proteinExistence type="predicted"/>
<dbReference type="InterPro" id="IPR036236">
    <property type="entry name" value="Znf_C2H2_sf"/>
</dbReference>
<organism evidence="2 3">
    <name type="scientific">Mesorhabditis belari</name>
    <dbReference type="NCBI Taxonomy" id="2138241"/>
    <lineage>
        <taxon>Eukaryota</taxon>
        <taxon>Metazoa</taxon>
        <taxon>Ecdysozoa</taxon>
        <taxon>Nematoda</taxon>
        <taxon>Chromadorea</taxon>
        <taxon>Rhabditida</taxon>
        <taxon>Rhabditina</taxon>
        <taxon>Rhabditomorpha</taxon>
        <taxon>Rhabditoidea</taxon>
        <taxon>Rhabditidae</taxon>
        <taxon>Mesorhabditinae</taxon>
        <taxon>Mesorhabditis</taxon>
    </lineage>
</organism>
<dbReference type="Gene3D" id="3.30.160.60">
    <property type="entry name" value="Classic Zinc Finger"/>
    <property type="match status" value="1"/>
</dbReference>
<reference evidence="3" key="1">
    <citation type="submission" date="2024-02" db="UniProtKB">
        <authorList>
            <consortium name="WormBaseParasite"/>
        </authorList>
    </citation>
    <scope>IDENTIFICATION</scope>
</reference>
<feature type="compositionally biased region" description="Polar residues" evidence="1">
    <location>
        <begin position="309"/>
        <end position="324"/>
    </location>
</feature>
<dbReference type="AlphaFoldDB" id="A0AAF3J1M0"/>
<keyword evidence="2" id="KW-1185">Reference proteome</keyword>
<feature type="compositionally biased region" description="Basic and acidic residues" evidence="1">
    <location>
        <begin position="327"/>
        <end position="337"/>
    </location>
</feature>
<evidence type="ECO:0000313" key="3">
    <source>
        <dbReference type="WBParaSite" id="MBELARI_LOCUS10562"/>
    </source>
</evidence>
<evidence type="ECO:0000256" key="1">
    <source>
        <dbReference type="SAM" id="MobiDB-lite"/>
    </source>
</evidence>